<evidence type="ECO:0000256" key="1">
    <source>
        <dbReference type="PROSITE-ProRule" id="PRU00723"/>
    </source>
</evidence>
<gene>
    <name evidence="4" type="ORF">TWF694_010088</name>
</gene>
<dbReference type="EMBL" id="JAVHJO010000007">
    <property type="protein sequence ID" value="KAK6538506.1"/>
    <property type="molecule type" value="Genomic_DNA"/>
</dbReference>
<feature type="compositionally biased region" description="Low complexity" evidence="2">
    <location>
        <begin position="9"/>
        <end position="22"/>
    </location>
</feature>
<dbReference type="InterPro" id="IPR000571">
    <property type="entry name" value="Znf_CCCH"/>
</dbReference>
<name>A0AAV9XA78_9PEZI</name>
<evidence type="ECO:0000313" key="5">
    <source>
        <dbReference type="Proteomes" id="UP001365542"/>
    </source>
</evidence>
<keyword evidence="5" id="KW-1185">Reference proteome</keyword>
<dbReference type="InterPro" id="IPR032675">
    <property type="entry name" value="LRR_dom_sf"/>
</dbReference>
<comment type="caution">
    <text evidence="4">The sequence shown here is derived from an EMBL/GenBank/DDBJ whole genome shotgun (WGS) entry which is preliminary data.</text>
</comment>
<dbReference type="AlphaFoldDB" id="A0AAV9XA78"/>
<feature type="region of interest" description="Disordered" evidence="2">
    <location>
        <begin position="147"/>
        <end position="229"/>
    </location>
</feature>
<feature type="compositionally biased region" description="Basic and acidic residues" evidence="2">
    <location>
        <begin position="38"/>
        <end position="51"/>
    </location>
</feature>
<keyword evidence="1" id="KW-0863">Zinc-finger</keyword>
<feature type="compositionally biased region" description="Polar residues" evidence="2">
    <location>
        <begin position="147"/>
        <end position="173"/>
    </location>
</feature>
<feature type="region of interest" description="Disordered" evidence="2">
    <location>
        <begin position="1"/>
        <end position="54"/>
    </location>
</feature>
<evidence type="ECO:0000313" key="4">
    <source>
        <dbReference type="EMBL" id="KAK6538506.1"/>
    </source>
</evidence>
<accession>A0AAV9XA78</accession>
<evidence type="ECO:0000259" key="3">
    <source>
        <dbReference type="PROSITE" id="PS50103"/>
    </source>
</evidence>
<feature type="compositionally biased region" description="Basic and acidic residues" evidence="2">
    <location>
        <begin position="205"/>
        <end position="226"/>
    </location>
</feature>
<proteinExistence type="predicted"/>
<keyword evidence="1" id="KW-0479">Metal-binding</keyword>
<evidence type="ECO:0000256" key="2">
    <source>
        <dbReference type="SAM" id="MobiDB-lite"/>
    </source>
</evidence>
<dbReference type="Proteomes" id="UP001365542">
    <property type="component" value="Unassembled WGS sequence"/>
</dbReference>
<feature type="compositionally biased region" description="Basic and acidic residues" evidence="2">
    <location>
        <begin position="185"/>
        <end position="197"/>
    </location>
</feature>
<reference evidence="4 5" key="1">
    <citation type="submission" date="2019-10" db="EMBL/GenBank/DDBJ databases">
        <authorList>
            <person name="Palmer J.M."/>
        </authorList>
    </citation>
    <scope>NUCLEOTIDE SEQUENCE [LARGE SCALE GENOMIC DNA]</scope>
    <source>
        <strain evidence="4 5">TWF694</strain>
    </source>
</reference>
<protein>
    <recommendedName>
        <fullName evidence="3">C3H1-type domain-containing protein</fullName>
    </recommendedName>
</protein>
<organism evidence="4 5">
    <name type="scientific">Orbilia ellipsospora</name>
    <dbReference type="NCBI Taxonomy" id="2528407"/>
    <lineage>
        <taxon>Eukaryota</taxon>
        <taxon>Fungi</taxon>
        <taxon>Dikarya</taxon>
        <taxon>Ascomycota</taxon>
        <taxon>Pezizomycotina</taxon>
        <taxon>Orbiliomycetes</taxon>
        <taxon>Orbiliales</taxon>
        <taxon>Orbiliaceae</taxon>
        <taxon>Orbilia</taxon>
    </lineage>
</organism>
<feature type="domain" description="C3H1-type" evidence="3">
    <location>
        <begin position="104"/>
        <end position="133"/>
    </location>
</feature>
<sequence length="500" mass="54246">MATNSEETSLPVLPPSSSASSPTNPPDSPLNRLSTNMKSKETRKTPPEYPRKQAGLTPYQYSMATEPILPLQPVNLSKLNAQSTQSHQRPLGQSTMPNVTKVSDLKSLPCPYMKNKGYCRFDEIQCRYTHTITRVIESRVGTTAMSSNRTAFGSSKASPASQATSLRGGTATKSAPKEPAATLKETSKSKEVSEADAPKISVASKTKDAPKVNDTPKADFGGDIKCEGTQVPKPEIQQASESQISQIQKPIPGSSQKFVVNLPSEETTTKGKVAVTLNPPAGQYAAYEPDKLPAHQVYEVTRRKNPFDEGKMLYVDETSGKSLLCTNVAEIRFGKKFGKVYSVHLKALMANCDLAKKVSYIWVSDASGLSDQAIFNLGIKCDPKVIILNRAVKLTDAAFIGLLINCKNLEYLEITGESGALGSLTSTCLRVLIDSPKLAPKLKEVVVRQQDVSDLIALELSQARPDLAITTGTIIVVTKEIRNFLWYAGRLAFVNMFAIG</sequence>
<keyword evidence="1" id="KW-0862">Zinc</keyword>
<dbReference type="GO" id="GO:0008270">
    <property type="term" value="F:zinc ion binding"/>
    <property type="evidence" value="ECO:0007669"/>
    <property type="project" value="UniProtKB-KW"/>
</dbReference>
<dbReference type="Gene3D" id="3.80.10.10">
    <property type="entry name" value="Ribonuclease Inhibitor"/>
    <property type="match status" value="1"/>
</dbReference>
<feature type="zinc finger region" description="C3H1-type" evidence="1">
    <location>
        <begin position="104"/>
        <end position="133"/>
    </location>
</feature>
<dbReference type="PROSITE" id="PS50103">
    <property type="entry name" value="ZF_C3H1"/>
    <property type="match status" value="1"/>
</dbReference>